<dbReference type="GO" id="GO:0005315">
    <property type="term" value="F:phosphate transmembrane transporter activity"/>
    <property type="evidence" value="ECO:0007669"/>
    <property type="project" value="InterPro"/>
</dbReference>
<dbReference type="PANTHER" id="PTHR11101:SF80">
    <property type="entry name" value="PHOSPHATE TRANSPORTER"/>
    <property type="match status" value="1"/>
</dbReference>
<name>A0A2M6ZGA5_9BACT</name>
<evidence type="ECO:0000256" key="5">
    <source>
        <dbReference type="ARBA" id="ARBA00023136"/>
    </source>
</evidence>
<evidence type="ECO:0000256" key="4">
    <source>
        <dbReference type="ARBA" id="ARBA00022989"/>
    </source>
</evidence>
<dbReference type="GO" id="GO:0035435">
    <property type="term" value="P:phosphate ion transmembrane transport"/>
    <property type="evidence" value="ECO:0007669"/>
    <property type="project" value="TreeGrafter"/>
</dbReference>
<sequence length="76" mass="7879">MNYQILGGIFLGWSLGANDAANVFGTAVSSNMVSFRKATILVAIFVLLGAVISGMPGLKTLGNLTSQTLNTAFIIS</sequence>
<feature type="transmembrane region" description="Helical" evidence="6">
    <location>
        <begin position="35"/>
        <end position="58"/>
    </location>
</feature>
<evidence type="ECO:0000313" key="7">
    <source>
        <dbReference type="EMBL" id="PIU51417.1"/>
    </source>
</evidence>
<keyword evidence="3 6" id="KW-0812">Transmembrane</keyword>
<dbReference type="Proteomes" id="UP000229227">
    <property type="component" value="Unassembled WGS sequence"/>
</dbReference>
<dbReference type="GO" id="GO:0016020">
    <property type="term" value="C:membrane"/>
    <property type="evidence" value="ECO:0007669"/>
    <property type="project" value="UniProtKB-SubCell"/>
</dbReference>
<dbReference type="InterPro" id="IPR001204">
    <property type="entry name" value="Phos_transporter"/>
</dbReference>
<evidence type="ECO:0000256" key="1">
    <source>
        <dbReference type="ARBA" id="ARBA00004141"/>
    </source>
</evidence>
<evidence type="ECO:0000256" key="2">
    <source>
        <dbReference type="ARBA" id="ARBA00022448"/>
    </source>
</evidence>
<evidence type="ECO:0000256" key="3">
    <source>
        <dbReference type="ARBA" id="ARBA00022692"/>
    </source>
</evidence>
<dbReference type="EMBL" id="PEWN01000071">
    <property type="protein sequence ID" value="PIU51417.1"/>
    <property type="molecule type" value="Genomic_DNA"/>
</dbReference>
<comment type="subcellular location">
    <subcellularLocation>
        <location evidence="1">Membrane</location>
        <topology evidence="1">Multi-pass membrane protein</topology>
    </subcellularLocation>
</comment>
<keyword evidence="2" id="KW-0813">Transport</keyword>
<comment type="caution">
    <text evidence="7">The sequence shown here is derived from an EMBL/GenBank/DDBJ whole genome shotgun (WGS) entry which is preliminary data.</text>
</comment>
<proteinExistence type="predicted"/>
<reference evidence="8" key="1">
    <citation type="submission" date="2017-09" db="EMBL/GenBank/DDBJ databases">
        <title>Depth-based differentiation of microbial function through sediment-hosted aquifers and enrichment of novel symbionts in the deep terrestrial subsurface.</title>
        <authorList>
            <person name="Probst A.J."/>
            <person name="Ladd B."/>
            <person name="Jarett J.K."/>
            <person name="Geller-Mcgrath D.E."/>
            <person name="Sieber C.M.K."/>
            <person name="Emerson J.B."/>
            <person name="Anantharaman K."/>
            <person name="Thomas B.C."/>
            <person name="Malmstrom R."/>
            <person name="Stieglmeier M."/>
            <person name="Klingl A."/>
            <person name="Woyke T."/>
            <person name="Ryan C.M."/>
            <person name="Banfield J.F."/>
        </authorList>
    </citation>
    <scope>NUCLEOTIDE SEQUENCE [LARGE SCALE GENOMIC DNA]</scope>
</reference>
<gene>
    <name evidence="7" type="ORF">COS91_04500</name>
</gene>
<feature type="non-terminal residue" evidence="7">
    <location>
        <position position="76"/>
    </location>
</feature>
<organism evidence="7 8">
    <name type="scientific">Candidatus Desantisbacteria bacterium CG07_land_8_20_14_0_80_39_15</name>
    <dbReference type="NCBI Taxonomy" id="1974549"/>
    <lineage>
        <taxon>Bacteria</taxon>
        <taxon>Candidatus Desantisiibacteriota</taxon>
    </lineage>
</organism>
<evidence type="ECO:0000256" key="6">
    <source>
        <dbReference type="SAM" id="Phobius"/>
    </source>
</evidence>
<accession>A0A2M6ZGA5</accession>
<evidence type="ECO:0000313" key="8">
    <source>
        <dbReference type="Proteomes" id="UP000229227"/>
    </source>
</evidence>
<dbReference type="AlphaFoldDB" id="A0A2M6ZGA5"/>
<dbReference type="Pfam" id="PF01384">
    <property type="entry name" value="PHO4"/>
    <property type="match status" value="1"/>
</dbReference>
<keyword evidence="4 6" id="KW-1133">Transmembrane helix</keyword>
<keyword evidence="5 6" id="KW-0472">Membrane</keyword>
<protein>
    <submittedName>
        <fullName evidence="7">Inorganic phosphate transporter</fullName>
    </submittedName>
</protein>
<dbReference type="PANTHER" id="PTHR11101">
    <property type="entry name" value="PHOSPHATE TRANSPORTER"/>
    <property type="match status" value="1"/>
</dbReference>